<name>A0ABM7PAE9_9BACT</name>
<feature type="domain" description="N-acetyltransferase" evidence="1">
    <location>
        <begin position="24"/>
        <end position="179"/>
    </location>
</feature>
<dbReference type="CDD" id="cd04301">
    <property type="entry name" value="NAT_SF"/>
    <property type="match status" value="1"/>
</dbReference>
<dbReference type="InterPro" id="IPR016181">
    <property type="entry name" value="Acyl_CoA_acyltransferase"/>
</dbReference>
<dbReference type="PROSITE" id="PS51186">
    <property type="entry name" value="GNAT"/>
    <property type="match status" value="1"/>
</dbReference>
<dbReference type="InterPro" id="IPR000182">
    <property type="entry name" value="GNAT_dom"/>
</dbReference>
<accession>A0ABM7PAE9</accession>
<gene>
    <name evidence="2" type="ORF">PSDVSF_33280</name>
</gene>
<dbReference type="SUPFAM" id="SSF55729">
    <property type="entry name" value="Acyl-CoA N-acyltransferases (Nat)"/>
    <property type="match status" value="1"/>
</dbReference>
<dbReference type="RefSeq" id="WP_229592026.1">
    <property type="nucleotide sequence ID" value="NZ_AP024485.1"/>
</dbReference>
<dbReference type="PANTHER" id="PTHR43328:SF1">
    <property type="entry name" value="N-ACETYLTRANSFERASE DOMAIN-CONTAINING PROTEIN"/>
    <property type="match status" value="1"/>
</dbReference>
<proteinExistence type="predicted"/>
<organism evidence="2 3">
    <name type="scientific">Pseudodesulfovibrio sediminis</name>
    <dbReference type="NCBI Taxonomy" id="2810563"/>
    <lineage>
        <taxon>Bacteria</taxon>
        <taxon>Pseudomonadati</taxon>
        <taxon>Thermodesulfobacteriota</taxon>
        <taxon>Desulfovibrionia</taxon>
        <taxon>Desulfovibrionales</taxon>
        <taxon>Desulfovibrionaceae</taxon>
    </lineage>
</organism>
<evidence type="ECO:0000313" key="2">
    <source>
        <dbReference type="EMBL" id="BCS90086.1"/>
    </source>
</evidence>
<dbReference type="Gene3D" id="3.40.630.30">
    <property type="match status" value="1"/>
</dbReference>
<evidence type="ECO:0000259" key="1">
    <source>
        <dbReference type="PROSITE" id="PS51186"/>
    </source>
</evidence>
<dbReference type="Pfam" id="PF13302">
    <property type="entry name" value="Acetyltransf_3"/>
    <property type="match status" value="1"/>
</dbReference>
<reference evidence="2" key="1">
    <citation type="journal article" date="2022" name="Arch. Microbiol.">
        <title>Pseudodesulfovibrio sediminis sp. nov., a mesophilic and neutrophilic sulfate-reducing bacterium isolated from sediment of a brackish lake.</title>
        <authorList>
            <person name="Takahashi A."/>
            <person name="Kojima H."/>
            <person name="Watanabe M."/>
            <person name="Fukui M."/>
        </authorList>
    </citation>
    <scope>NUCLEOTIDE SEQUENCE</scope>
    <source>
        <strain evidence="2">SF6</strain>
    </source>
</reference>
<protein>
    <submittedName>
        <fullName evidence="2">N-acetyltransferase</fullName>
    </submittedName>
</protein>
<keyword evidence="3" id="KW-1185">Reference proteome</keyword>
<dbReference type="EMBL" id="AP024485">
    <property type="protein sequence ID" value="BCS90086.1"/>
    <property type="molecule type" value="Genomic_DNA"/>
</dbReference>
<sequence length="179" mass="20220">MIDFSDVSIHTKRCILRPWRTSDARILPSIANTKKISWNTSNKFPYPYDETSANTFLTFQTHGLGKDTWQFAITLDEALIGGCGCIRGKDVQTHTAIVGYWLGVEYWGKGLATEVVQALVEYMTHETDVKKLTATVFGWNPASRRVLEKCGFDLEGVSKDAVHKWGKTTDLWYLARSLP</sequence>
<evidence type="ECO:0000313" key="3">
    <source>
        <dbReference type="Proteomes" id="UP001053296"/>
    </source>
</evidence>
<dbReference type="PANTHER" id="PTHR43328">
    <property type="entry name" value="ACETYLTRANSFERASE-RELATED"/>
    <property type="match status" value="1"/>
</dbReference>
<dbReference type="Proteomes" id="UP001053296">
    <property type="component" value="Chromosome"/>
</dbReference>